<feature type="transmembrane region" description="Helical" evidence="7">
    <location>
        <begin position="86"/>
        <end position="104"/>
    </location>
</feature>
<feature type="transmembrane region" description="Helical" evidence="7">
    <location>
        <begin position="321"/>
        <end position="340"/>
    </location>
</feature>
<name>A0ABM1VNY8_APLCA</name>
<keyword evidence="5 7" id="KW-0472">Membrane</keyword>
<keyword evidence="3 7" id="KW-0812">Transmembrane</keyword>
<feature type="transmembrane region" description="Helical" evidence="7">
    <location>
        <begin position="182"/>
        <end position="204"/>
    </location>
</feature>
<dbReference type="InterPro" id="IPR007829">
    <property type="entry name" value="TM2"/>
</dbReference>
<evidence type="ECO:0000256" key="6">
    <source>
        <dbReference type="SAM" id="MobiDB-lite"/>
    </source>
</evidence>
<evidence type="ECO:0000256" key="5">
    <source>
        <dbReference type="ARBA" id="ARBA00023136"/>
    </source>
</evidence>
<evidence type="ECO:0000256" key="2">
    <source>
        <dbReference type="ARBA" id="ARBA00008284"/>
    </source>
</evidence>
<feature type="transmembrane region" description="Helical" evidence="7">
    <location>
        <begin position="110"/>
        <end position="129"/>
    </location>
</feature>
<feature type="region of interest" description="Disordered" evidence="6">
    <location>
        <begin position="432"/>
        <end position="499"/>
    </location>
</feature>
<keyword evidence="9" id="KW-1185">Reference proteome</keyword>
<feature type="transmembrane region" description="Helical" evidence="7">
    <location>
        <begin position="160"/>
        <end position="176"/>
    </location>
</feature>
<feature type="transmembrane region" description="Helical" evidence="7">
    <location>
        <begin position="252"/>
        <end position="272"/>
    </location>
</feature>
<dbReference type="RefSeq" id="XP_035824130.1">
    <property type="nucleotide sequence ID" value="XM_035968237.1"/>
</dbReference>
<dbReference type="GeneID" id="101846270"/>
<evidence type="ECO:0000256" key="4">
    <source>
        <dbReference type="ARBA" id="ARBA00022989"/>
    </source>
</evidence>
<feature type="transmembrane region" description="Helical" evidence="7">
    <location>
        <begin position="298"/>
        <end position="315"/>
    </location>
</feature>
<proteinExistence type="inferred from homology"/>
<feature type="domain" description="TM2" evidence="8">
    <location>
        <begin position="298"/>
        <end position="340"/>
    </location>
</feature>
<evidence type="ECO:0000259" key="8">
    <source>
        <dbReference type="Pfam" id="PF05154"/>
    </source>
</evidence>
<feature type="domain" description="TM2" evidence="8">
    <location>
        <begin position="222"/>
        <end position="272"/>
    </location>
</feature>
<keyword evidence="4 7" id="KW-1133">Transmembrane helix</keyword>
<organism evidence="9 10">
    <name type="scientific">Aplysia californica</name>
    <name type="common">California sea hare</name>
    <dbReference type="NCBI Taxonomy" id="6500"/>
    <lineage>
        <taxon>Eukaryota</taxon>
        <taxon>Metazoa</taxon>
        <taxon>Spiralia</taxon>
        <taxon>Lophotrochozoa</taxon>
        <taxon>Mollusca</taxon>
        <taxon>Gastropoda</taxon>
        <taxon>Heterobranchia</taxon>
        <taxon>Euthyneura</taxon>
        <taxon>Tectipleura</taxon>
        <taxon>Aplysiida</taxon>
        <taxon>Aplysioidea</taxon>
        <taxon>Aplysiidae</taxon>
        <taxon>Aplysia</taxon>
    </lineage>
</organism>
<accession>A0ABM1VNY8</accession>
<evidence type="ECO:0000256" key="3">
    <source>
        <dbReference type="ARBA" id="ARBA00022692"/>
    </source>
</evidence>
<evidence type="ECO:0000313" key="9">
    <source>
        <dbReference type="Proteomes" id="UP000694888"/>
    </source>
</evidence>
<dbReference type="Proteomes" id="UP000694888">
    <property type="component" value="Unplaced"/>
</dbReference>
<evidence type="ECO:0000256" key="7">
    <source>
        <dbReference type="SAM" id="Phobius"/>
    </source>
</evidence>
<feature type="region of interest" description="Disordered" evidence="6">
    <location>
        <begin position="1"/>
        <end position="46"/>
    </location>
</feature>
<feature type="domain" description="TM2" evidence="8">
    <location>
        <begin position="80"/>
        <end position="129"/>
    </location>
</feature>
<gene>
    <name evidence="10" type="primary">LOC101846270</name>
</gene>
<sequence>MIGSQEADVRGQSPPAGAPYQPQHGNPPSFAPPPQSAALPTTTAVPPPMASSFPVYNSMSESNSSPPTEGTLNDLPGYSRKSLVEAYLLAISPLGLIGAHHFYLRRYYWGILYFCTIGLFGCGYLIDWFRLPFLVREANAKITTYGQIGENKNKKSLTDAYVLWFPFGLFGFHHYYLGNYVWGLAFTLTIGLFGIGWLIDGIQMSRLVNNANQRLQGINRSDKSVAVSYMLGVTPPVGIVGAHHYYLNRPVWGVTYTFTLGLLGVGYVSDWFRMPCLVKRAKAAEAGILLEKKYVDDAYILWFPFGLIGFHHFYLGRPIWGFLYLFTLGLLGLGWFIDVFRIPFLVKEFNEKHEQQLNAISTNYSSNASRISGMDNFPSGGQQTPATVEVAHPGAYNPTAPQGPAMPGPMPGLYPQAPYNINSPLYQQYPGEYDNPGFYQNPAPYPVGPGLEHPPAVLPPFAVQPPAYTESGDSHQRQATDNPPPYEASSDSAVGVNKN</sequence>
<reference evidence="10" key="1">
    <citation type="submission" date="2025-08" db="UniProtKB">
        <authorList>
            <consortium name="RefSeq"/>
        </authorList>
    </citation>
    <scope>IDENTIFICATION</scope>
</reference>
<evidence type="ECO:0000256" key="1">
    <source>
        <dbReference type="ARBA" id="ARBA00004141"/>
    </source>
</evidence>
<dbReference type="InterPro" id="IPR050932">
    <property type="entry name" value="TM2D1-3-like"/>
</dbReference>
<feature type="domain" description="TM2" evidence="8">
    <location>
        <begin position="153"/>
        <end position="202"/>
    </location>
</feature>
<evidence type="ECO:0000313" key="10">
    <source>
        <dbReference type="RefSeq" id="XP_035824130.1"/>
    </source>
</evidence>
<dbReference type="PANTHER" id="PTHR21016:SF25">
    <property type="entry name" value="TM2 DOMAIN-CONTAINING PROTEIN DDB_G0277895-RELATED"/>
    <property type="match status" value="1"/>
</dbReference>
<dbReference type="PANTHER" id="PTHR21016">
    <property type="entry name" value="BETA-AMYLOID BINDING PROTEIN-RELATED"/>
    <property type="match status" value="1"/>
</dbReference>
<feature type="transmembrane region" description="Helical" evidence="7">
    <location>
        <begin position="225"/>
        <end position="246"/>
    </location>
</feature>
<protein>
    <submittedName>
        <fullName evidence="10">Uncharacterized protein LOC101846270</fullName>
    </submittedName>
</protein>
<comment type="similarity">
    <text evidence="2">Belongs to the TM2 family.</text>
</comment>
<comment type="subcellular location">
    <subcellularLocation>
        <location evidence="1">Membrane</location>
        <topology evidence="1">Multi-pass membrane protein</topology>
    </subcellularLocation>
</comment>
<dbReference type="Pfam" id="PF05154">
    <property type="entry name" value="TM2"/>
    <property type="match status" value="4"/>
</dbReference>